<evidence type="ECO:0000313" key="2">
    <source>
        <dbReference type="Proteomes" id="UP000070366"/>
    </source>
</evidence>
<name>A0A136Q8M4_9FIRM</name>
<dbReference type="STRING" id="626937.HMPREF3293_00117"/>
<dbReference type="AlphaFoldDB" id="A0A136Q8M4"/>
<evidence type="ECO:0008006" key="3">
    <source>
        <dbReference type="Google" id="ProtNLM"/>
    </source>
</evidence>
<proteinExistence type="predicted"/>
<reference evidence="1 2" key="1">
    <citation type="submission" date="2016-02" db="EMBL/GenBank/DDBJ databases">
        <authorList>
            <person name="Wen L."/>
            <person name="He K."/>
            <person name="Yang H."/>
        </authorList>
    </citation>
    <scope>NUCLEOTIDE SEQUENCE [LARGE SCALE GENOMIC DNA]</scope>
    <source>
        <strain evidence="1 2">DSM 22607</strain>
    </source>
</reference>
<organism evidence="1 2">
    <name type="scientific">Christensenella minuta</name>
    <dbReference type="NCBI Taxonomy" id="626937"/>
    <lineage>
        <taxon>Bacteria</taxon>
        <taxon>Bacillati</taxon>
        <taxon>Bacillota</taxon>
        <taxon>Clostridia</taxon>
        <taxon>Christensenellales</taxon>
        <taxon>Christensenellaceae</taxon>
        <taxon>Christensenella</taxon>
    </lineage>
</organism>
<comment type="caution">
    <text evidence="1">The sequence shown here is derived from an EMBL/GenBank/DDBJ whole genome shotgun (WGS) entry which is preliminary data.</text>
</comment>
<accession>A0A136Q8M4</accession>
<dbReference type="EMBL" id="LSZW01000006">
    <property type="protein sequence ID" value="KXK67022.1"/>
    <property type="molecule type" value="Genomic_DNA"/>
</dbReference>
<gene>
    <name evidence="1" type="ORF">HMPREF3293_00117</name>
</gene>
<keyword evidence="2" id="KW-1185">Reference proteome</keyword>
<dbReference type="RefSeq" id="WP_066523576.1">
    <property type="nucleotide sequence ID" value="NZ_CABMOF010000023.1"/>
</dbReference>
<protein>
    <recommendedName>
        <fullName evidence="3">Phage protein</fullName>
    </recommendedName>
</protein>
<evidence type="ECO:0000313" key="1">
    <source>
        <dbReference type="EMBL" id="KXK67022.1"/>
    </source>
</evidence>
<dbReference type="Proteomes" id="UP000070366">
    <property type="component" value="Unassembled WGS sequence"/>
</dbReference>
<sequence length="100" mass="11330">MKEIKIVIDGKDYVKKGFTGEDWLRLLDYIEAAGDKILTKQFFDARYDFLSDVMKIDRKKLEKADLEEVTAAFKEIESGISSAFFGTPVATENEAPATQE</sequence>
<dbReference type="OrthoDB" id="9918417at2"/>
<dbReference type="KEGG" id="cmiu:B1H56_09535"/>